<evidence type="ECO:0000313" key="3">
    <source>
        <dbReference type="Proteomes" id="UP001501757"/>
    </source>
</evidence>
<dbReference type="EMBL" id="BAAAEI010000002">
    <property type="protein sequence ID" value="GAA0342528.1"/>
    <property type="molecule type" value="Genomic_DNA"/>
</dbReference>
<evidence type="ECO:0000313" key="2">
    <source>
        <dbReference type="EMBL" id="GAA0342528.1"/>
    </source>
</evidence>
<organism evidence="2 3">
    <name type="scientific">Bowmanella denitrificans</name>
    <dbReference type="NCBI Taxonomy" id="366582"/>
    <lineage>
        <taxon>Bacteria</taxon>
        <taxon>Pseudomonadati</taxon>
        <taxon>Pseudomonadota</taxon>
        <taxon>Gammaproteobacteria</taxon>
        <taxon>Alteromonadales</taxon>
        <taxon>Alteromonadaceae</taxon>
        <taxon>Bowmanella</taxon>
    </lineage>
</organism>
<dbReference type="RefSeq" id="WP_102798081.1">
    <property type="nucleotide sequence ID" value="NZ_BAAAEI010000002.1"/>
</dbReference>
<dbReference type="NCBIfam" id="TIGR01409">
    <property type="entry name" value="TAT_signal_seq"/>
    <property type="match status" value="1"/>
</dbReference>
<dbReference type="InterPro" id="IPR019546">
    <property type="entry name" value="TAT_signal_bac_arc"/>
</dbReference>
<dbReference type="Proteomes" id="UP001501757">
    <property type="component" value="Unassembled WGS sequence"/>
</dbReference>
<keyword evidence="3" id="KW-1185">Reference proteome</keyword>
<name>A0ABN0WNB8_9ALTE</name>
<keyword evidence="1" id="KW-0732">Signal</keyword>
<comment type="caution">
    <text evidence="2">The sequence shown here is derived from an EMBL/GenBank/DDBJ whole genome shotgun (WGS) entry which is preliminary data.</text>
</comment>
<reference evidence="2 3" key="1">
    <citation type="journal article" date="2019" name="Int. J. Syst. Evol. Microbiol.">
        <title>The Global Catalogue of Microorganisms (GCM) 10K type strain sequencing project: providing services to taxonomists for standard genome sequencing and annotation.</title>
        <authorList>
            <consortium name="The Broad Institute Genomics Platform"/>
            <consortium name="The Broad Institute Genome Sequencing Center for Infectious Disease"/>
            <person name="Wu L."/>
            <person name="Ma J."/>
        </authorList>
    </citation>
    <scope>NUCLEOTIDE SEQUENCE [LARGE SCALE GENOMIC DNA]</scope>
    <source>
        <strain evidence="2 3">JCM 13378</strain>
    </source>
</reference>
<gene>
    <name evidence="2" type="ORF">GCM10009092_03900</name>
</gene>
<accession>A0ABN0WNB8</accession>
<evidence type="ECO:0000256" key="1">
    <source>
        <dbReference type="ARBA" id="ARBA00022729"/>
    </source>
</evidence>
<sequence>MDRRELLKFIGAATGAAFVGNALAWTPVPSATPLKAAGFSAEDLAYLNDIADCIIPRTDTPGAKDADVGRIMAIWVADCYLPAEQALFKQGMTQINSEAQSRFGKPFLLLDNAQRHSLLSGLNEAAYQYNRENQIDHWELGRPGGRPDQPRPLPHYFTLFKQLTLLGFFTSEIGATKVLRYVAVPGRYDGEFPYQKGDKAWAT</sequence>
<dbReference type="Pfam" id="PF13618">
    <property type="entry name" value="Gluconate_2-dh3"/>
    <property type="match status" value="1"/>
</dbReference>
<protein>
    <submittedName>
        <fullName evidence="2">Gluconate 2-dehydrogenase subunit 3 family protein</fullName>
    </submittedName>
</protein>
<proteinExistence type="predicted"/>
<dbReference type="InterPro" id="IPR027056">
    <property type="entry name" value="Gluconate_2DH_su3"/>
</dbReference>